<sequence length="69" mass="7662">MRSDQGTGKPTSTEGFDWPADRVVGRGYEPGRVPPMNDDTVVRVVLRWTPGGEPPYRVITSYPKATVEK</sequence>
<evidence type="ECO:0000313" key="2">
    <source>
        <dbReference type="EMBL" id="MCS6523324.1"/>
    </source>
</evidence>
<evidence type="ECO:0000313" key="3">
    <source>
        <dbReference type="Proteomes" id="UP001652264"/>
    </source>
</evidence>
<evidence type="ECO:0008006" key="4">
    <source>
        <dbReference type="Google" id="ProtNLM"/>
    </source>
</evidence>
<dbReference type="RefSeq" id="WP_229666966.1">
    <property type="nucleotide sequence ID" value="NZ_BMNV01000013.1"/>
</dbReference>
<proteinExistence type="predicted"/>
<feature type="compositionally biased region" description="Polar residues" evidence="1">
    <location>
        <begin position="1"/>
        <end position="14"/>
    </location>
</feature>
<keyword evidence="3" id="KW-1185">Reference proteome</keyword>
<accession>A0ABT2HJ85</accession>
<comment type="caution">
    <text evidence="2">The sequence shown here is derived from an EMBL/GenBank/DDBJ whole genome shotgun (WGS) entry which is preliminary data.</text>
</comment>
<reference evidence="2 3" key="1">
    <citation type="submission" date="2022-08" db="EMBL/GenBank/DDBJ databases">
        <title>Taxonomy of Curtobacterium flaccumfaciens.</title>
        <authorList>
            <person name="Osdaghi E."/>
            <person name="Taghavi S.M."/>
            <person name="Hamidizade M."/>
            <person name="Abachi H."/>
            <person name="Fazliarab A."/>
            <person name="Baeyen S."/>
            <person name="Portier P."/>
            <person name="Van Vaerenbergh J."/>
            <person name="Jacques M.-A."/>
        </authorList>
    </citation>
    <scope>NUCLEOTIDE SEQUENCE [LARGE SCALE GENOMIC DNA]</scope>
    <source>
        <strain evidence="2 3">LMG8786T</strain>
    </source>
</reference>
<name>A0ABT2HJ85_9MICO</name>
<feature type="region of interest" description="Disordered" evidence="1">
    <location>
        <begin position="1"/>
        <end position="23"/>
    </location>
</feature>
<gene>
    <name evidence="2" type="ORF">NYQ28_12170</name>
</gene>
<dbReference type="Proteomes" id="UP001652264">
    <property type="component" value="Unassembled WGS sequence"/>
</dbReference>
<dbReference type="GeneID" id="95325615"/>
<organism evidence="2 3">
    <name type="scientific">Curtobacterium citreum</name>
    <dbReference type="NCBI Taxonomy" id="2036"/>
    <lineage>
        <taxon>Bacteria</taxon>
        <taxon>Bacillati</taxon>
        <taxon>Actinomycetota</taxon>
        <taxon>Actinomycetes</taxon>
        <taxon>Micrococcales</taxon>
        <taxon>Microbacteriaceae</taxon>
        <taxon>Curtobacterium</taxon>
    </lineage>
</organism>
<evidence type="ECO:0000256" key="1">
    <source>
        <dbReference type="SAM" id="MobiDB-lite"/>
    </source>
</evidence>
<dbReference type="EMBL" id="JANVAD010000005">
    <property type="protein sequence ID" value="MCS6523324.1"/>
    <property type="molecule type" value="Genomic_DNA"/>
</dbReference>
<protein>
    <recommendedName>
        <fullName evidence="4">Bacterial CdiA-CT RNAse A domain-containing protein</fullName>
    </recommendedName>
</protein>